<dbReference type="GO" id="GO:0070403">
    <property type="term" value="F:NAD+ binding"/>
    <property type="evidence" value="ECO:0007669"/>
    <property type="project" value="InterPro"/>
</dbReference>
<dbReference type="PANTHER" id="PTHR21363">
    <property type="entry name" value="PREPHENATE DEHYDROGENASE"/>
    <property type="match status" value="1"/>
</dbReference>
<dbReference type="Gene3D" id="1.10.3660.10">
    <property type="entry name" value="6-phosphogluconate dehydrogenase C-terminal like domain"/>
    <property type="match status" value="1"/>
</dbReference>
<dbReference type="OrthoDB" id="9809920at2"/>
<evidence type="ECO:0000256" key="3">
    <source>
        <dbReference type="ARBA" id="ARBA00012068"/>
    </source>
</evidence>
<organism evidence="11 12">
    <name type="scientific">Alkalispirillum mobile</name>
    <dbReference type="NCBI Taxonomy" id="85925"/>
    <lineage>
        <taxon>Bacteria</taxon>
        <taxon>Pseudomonadati</taxon>
        <taxon>Pseudomonadota</taxon>
        <taxon>Gammaproteobacteria</taxon>
        <taxon>Chromatiales</taxon>
        <taxon>Ectothiorhodospiraceae</taxon>
        <taxon>Alkalispirillum</taxon>
    </lineage>
</organism>
<comment type="pathway">
    <text evidence="1">Amino-acid biosynthesis; L-tyrosine biosynthesis; (4-hydroxyphenyl)pyruvate from prephenate (NAD(+) route): step 1/1.</text>
</comment>
<evidence type="ECO:0000313" key="11">
    <source>
        <dbReference type="EMBL" id="RLK48698.1"/>
    </source>
</evidence>
<evidence type="ECO:0000259" key="10">
    <source>
        <dbReference type="PROSITE" id="PS51176"/>
    </source>
</evidence>
<reference evidence="11 12" key="1">
    <citation type="submission" date="2018-10" db="EMBL/GenBank/DDBJ databases">
        <title>Genomic Encyclopedia of Type Strains, Phase IV (KMG-IV): sequencing the most valuable type-strain genomes for metagenomic binning, comparative biology and taxonomic classification.</title>
        <authorList>
            <person name="Goeker M."/>
        </authorList>
    </citation>
    <scope>NUCLEOTIDE SEQUENCE [LARGE SCALE GENOMIC DNA]</scope>
    <source>
        <strain evidence="11 12">DSM 12769</strain>
    </source>
</reference>
<keyword evidence="7" id="KW-0520">NAD</keyword>
<evidence type="ECO:0000313" key="12">
    <source>
        <dbReference type="Proteomes" id="UP000275461"/>
    </source>
</evidence>
<protein>
    <recommendedName>
        <fullName evidence="3">prephenate dehydrogenase</fullName>
        <ecNumber evidence="3">1.3.1.12</ecNumber>
    </recommendedName>
</protein>
<dbReference type="EMBL" id="RCDA01000002">
    <property type="protein sequence ID" value="RLK48698.1"/>
    <property type="molecule type" value="Genomic_DNA"/>
</dbReference>
<evidence type="ECO:0000256" key="4">
    <source>
        <dbReference type="ARBA" id="ARBA00022498"/>
    </source>
</evidence>
<evidence type="ECO:0000256" key="8">
    <source>
        <dbReference type="ARBA" id="ARBA00023141"/>
    </source>
</evidence>
<feature type="domain" description="Prephenate/arogenate dehydrogenase" evidence="10">
    <location>
        <begin position="8"/>
        <end position="296"/>
    </location>
</feature>
<proteinExistence type="inferred from homology"/>
<dbReference type="InterPro" id="IPR050812">
    <property type="entry name" value="Preph/Arog_dehydrog"/>
</dbReference>
<comment type="caution">
    <text evidence="11">The sequence shown here is derived from an EMBL/GenBank/DDBJ whole genome shotgun (WGS) entry which is preliminary data.</text>
</comment>
<accession>A0A498C7Z4</accession>
<dbReference type="InterPro" id="IPR046825">
    <property type="entry name" value="PDH_C"/>
</dbReference>
<dbReference type="FunFam" id="3.40.50.720:FF:000208">
    <property type="entry name" value="Prephenate dehydrogenase"/>
    <property type="match status" value="1"/>
</dbReference>
<dbReference type="AlphaFoldDB" id="A0A498C7Z4"/>
<evidence type="ECO:0000256" key="1">
    <source>
        <dbReference type="ARBA" id="ARBA00005067"/>
    </source>
</evidence>
<dbReference type="Pfam" id="PF20463">
    <property type="entry name" value="PDH_C"/>
    <property type="match status" value="1"/>
</dbReference>
<dbReference type="InterPro" id="IPR036291">
    <property type="entry name" value="NAD(P)-bd_dom_sf"/>
</dbReference>
<dbReference type="FunFam" id="1.10.3660.10:FF:000003">
    <property type="entry name" value="Prephenate dehydrogenase"/>
    <property type="match status" value="1"/>
</dbReference>
<dbReference type="Pfam" id="PF02153">
    <property type="entry name" value="PDH_N"/>
    <property type="match status" value="1"/>
</dbReference>
<dbReference type="SUPFAM" id="SSF48179">
    <property type="entry name" value="6-phosphogluconate dehydrogenase C-terminal domain-like"/>
    <property type="match status" value="1"/>
</dbReference>
<keyword evidence="12" id="KW-1185">Reference proteome</keyword>
<keyword evidence="4" id="KW-0827">Tyrosine biosynthesis</keyword>
<dbReference type="Proteomes" id="UP000275461">
    <property type="component" value="Unassembled WGS sequence"/>
</dbReference>
<dbReference type="InterPro" id="IPR003099">
    <property type="entry name" value="Prephen_DH"/>
</dbReference>
<evidence type="ECO:0000256" key="2">
    <source>
        <dbReference type="ARBA" id="ARBA00007964"/>
    </source>
</evidence>
<keyword evidence="8" id="KW-0057">Aromatic amino acid biosynthesis</keyword>
<dbReference type="PANTHER" id="PTHR21363:SF0">
    <property type="entry name" value="PREPHENATE DEHYDROGENASE [NADP(+)]"/>
    <property type="match status" value="1"/>
</dbReference>
<dbReference type="InterPro" id="IPR008927">
    <property type="entry name" value="6-PGluconate_DH-like_C_sf"/>
</dbReference>
<evidence type="ECO:0000256" key="5">
    <source>
        <dbReference type="ARBA" id="ARBA00022605"/>
    </source>
</evidence>
<dbReference type="SUPFAM" id="SSF51735">
    <property type="entry name" value="NAD(P)-binding Rossmann-fold domains"/>
    <property type="match status" value="1"/>
</dbReference>
<name>A0A498C7Z4_9GAMM</name>
<dbReference type="RefSeq" id="WP_121442343.1">
    <property type="nucleotide sequence ID" value="NZ_RCDA01000002.1"/>
</dbReference>
<keyword evidence="6" id="KW-0560">Oxidoreductase</keyword>
<evidence type="ECO:0000256" key="6">
    <source>
        <dbReference type="ARBA" id="ARBA00023002"/>
    </source>
</evidence>
<evidence type="ECO:0000256" key="7">
    <source>
        <dbReference type="ARBA" id="ARBA00023027"/>
    </source>
</evidence>
<sequence>MTDRALIHRLCVIGVGLIGGSLARALRHAGAVDQVVGCGRNADTLQRAEALGVVDHYTTDPAHAVTGADMVVVCVPLGAMRGVFEQIRGHLAPDAVLTDGGSAKASVIEDARAAFGDLPAGFVPGHPIAGTEKSGVEASFSRLYNHRRVILTPVAESAEWAVDRTRRMWEAAGARVTSMSAEHHDDVLAATSHLPHALAFGLVDTLSRWEGEQEIFEYAAGGFRDFTRIASSDPVMWRDICLSNREALARALRRYTEDLQRLTELVERGDGAALEDIFQHAKARRDRFVALLEDKH</sequence>
<evidence type="ECO:0000256" key="9">
    <source>
        <dbReference type="ARBA" id="ARBA00049260"/>
    </source>
</evidence>
<dbReference type="Gene3D" id="3.40.50.720">
    <property type="entry name" value="NAD(P)-binding Rossmann-like Domain"/>
    <property type="match status" value="1"/>
</dbReference>
<dbReference type="PROSITE" id="PS51176">
    <property type="entry name" value="PDH_ADH"/>
    <property type="match status" value="1"/>
</dbReference>
<dbReference type="GO" id="GO:0004665">
    <property type="term" value="F:prephenate dehydrogenase (NADP+) activity"/>
    <property type="evidence" value="ECO:0007669"/>
    <property type="project" value="InterPro"/>
</dbReference>
<keyword evidence="5" id="KW-0028">Amino-acid biosynthesis</keyword>
<comment type="catalytic activity">
    <reaction evidence="9">
        <text>prephenate + NAD(+) = 3-(4-hydroxyphenyl)pyruvate + CO2 + NADH</text>
        <dbReference type="Rhea" id="RHEA:13869"/>
        <dbReference type="ChEBI" id="CHEBI:16526"/>
        <dbReference type="ChEBI" id="CHEBI:29934"/>
        <dbReference type="ChEBI" id="CHEBI:36242"/>
        <dbReference type="ChEBI" id="CHEBI:57540"/>
        <dbReference type="ChEBI" id="CHEBI:57945"/>
        <dbReference type="EC" id="1.3.1.12"/>
    </reaction>
</comment>
<comment type="similarity">
    <text evidence="2">Belongs to the prephenate/arogenate dehydrogenase family.</text>
</comment>
<dbReference type="GO" id="GO:0006571">
    <property type="term" value="P:tyrosine biosynthetic process"/>
    <property type="evidence" value="ECO:0007669"/>
    <property type="project" value="UniProtKB-KW"/>
</dbReference>
<dbReference type="EC" id="1.3.1.12" evidence="3"/>
<dbReference type="GO" id="GO:0008977">
    <property type="term" value="F:prephenate dehydrogenase (NAD+) activity"/>
    <property type="evidence" value="ECO:0007669"/>
    <property type="project" value="UniProtKB-EC"/>
</dbReference>
<dbReference type="InterPro" id="IPR046826">
    <property type="entry name" value="PDH_N"/>
</dbReference>
<gene>
    <name evidence="11" type="ORF">DFR31_1809</name>
</gene>